<evidence type="ECO:0008006" key="3">
    <source>
        <dbReference type="Google" id="ProtNLM"/>
    </source>
</evidence>
<dbReference type="OrthoDB" id="1442826at2"/>
<sequence length="97" mass="11255">MDIQKPLSDFFAAIKNDYRVSSTHIGIFAALLHYKMDRGFTNPIQAFSYEIMELAKISAPKTYRKCLKDLDAYGYLRYEPSFKKNQASKIYISDTQI</sequence>
<dbReference type="EMBL" id="JRLY01000001">
    <property type="protein sequence ID" value="KGO95043.1"/>
    <property type="molecule type" value="Genomic_DNA"/>
</dbReference>
<proteinExistence type="predicted"/>
<gene>
    <name evidence="1" type="ORF">Q766_02740</name>
</gene>
<evidence type="ECO:0000313" key="2">
    <source>
        <dbReference type="Proteomes" id="UP000030111"/>
    </source>
</evidence>
<comment type="caution">
    <text evidence="1">The sequence shown here is derived from an EMBL/GenBank/DDBJ whole genome shotgun (WGS) entry which is preliminary data.</text>
</comment>
<evidence type="ECO:0000313" key="1">
    <source>
        <dbReference type="EMBL" id="KGO95043.1"/>
    </source>
</evidence>
<keyword evidence="2" id="KW-1185">Reference proteome</keyword>
<accession>A0A0A2MU87</accession>
<dbReference type="RefSeq" id="WP_026992423.1">
    <property type="nucleotide sequence ID" value="NZ_JRLY01000001.1"/>
</dbReference>
<dbReference type="STRING" id="1121898.GCA_000422725_01020"/>
<dbReference type="AlphaFoldDB" id="A0A0A2MU87"/>
<name>A0A0A2MU87_9FLAO</name>
<dbReference type="eggNOG" id="ENOG502Z7WP">
    <property type="taxonomic scope" value="Bacteria"/>
</dbReference>
<protein>
    <recommendedName>
        <fullName evidence="3">Transcriptional regulator</fullName>
    </recommendedName>
</protein>
<reference evidence="1 2" key="1">
    <citation type="submission" date="2013-09" db="EMBL/GenBank/DDBJ databases">
        <authorList>
            <person name="Zeng Z."/>
            <person name="Chen C."/>
        </authorList>
    </citation>
    <scope>NUCLEOTIDE SEQUENCE [LARGE SCALE GENOMIC DNA]</scope>
    <source>
        <strain evidence="1 2">WB 4.1-42</strain>
    </source>
</reference>
<dbReference type="Proteomes" id="UP000030111">
    <property type="component" value="Unassembled WGS sequence"/>
</dbReference>
<organism evidence="1 2">
    <name type="scientific">Flavobacterium subsaxonicum WB 4.1-42 = DSM 21790</name>
    <dbReference type="NCBI Taxonomy" id="1121898"/>
    <lineage>
        <taxon>Bacteria</taxon>
        <taxon>Pseudomonadati</taxon>
        <taxon>Bacteroidota</taxon>
        <taxon>Flavobacteriia</taxon>
        <taxon>Flavobacteriales</taxon>
        <taxon>Flavobacteriaceae</taxon>
        <taxon>Flavobacterium</taxon>
    </lineage>
</organism>